<reference evidence="1" key="1">
    <citation type="submission" date="2021-02" db="EMBL/GenBank/DDBJ databases">
        <authorList>
            <person name="Nieuwenhuis M."/>
            <person name="Van De Peppel L.J.J."/>
        </authorList>
    </citation>
    <scope>NUCLEOTIDE SEQUENCE</scope>
    <source>
        <strain evidence="1">D49</strain>
    </source>
</reference>
<accession>A0A9P7FV99</accession>
<dbReference type="AlphaFoldDB" id="A0A9P7FV99"/>
<protein>
    <submittedName>
        <fullName evidence="1">Uncharacterized protein</fullName>
    </submittedName>
</protein>
<dbReference type="EMBL" id="JABCKI010005794">
    <property type="protein sequence ID" value="KAG5637910.1"/>
    <property type="molecule type" value="Genomic_DNA"/>
</dbReference>
<sequence>MVLLRLLNHSSEPTTHLPTLREYLDAARKILSLILQIPPIDPSTSLRTAFLLRLTNDTLGSIVGYSPDSESLPEALDWLDDLDQAWLAILRAQVWDPAAGAGVDLYIDVAGASAGVKSSPVSQTERTRLRSLLIGSSASLEEWLENRKEHGVDGEDVETMLQRLGLQSEFDDLFSRTLDYLGGLGGVLVEPIKECL</sequence>
<reference evidence="1" key="2">
    <citation type="submission" date="2021-10" db="EMBL/GenBank/DDBJ databases">
        <title>Phylogenomics reveals ancestral predisposition of the termite-cultivated fungus Termitomyces towards a domesticated lifestyle.</title>
        <authorList>
            <person name="Auxier B."/>
            <person name="Grum-Grzhimaylo A."/>
            <person name="Cardenas M.E."/>
            <person name="Lodge J.D."/>
            <person name="Laessoe T."/>
            <person name="Pedersen O."/>
            <person name="Smith M.E."/>
            <person name="Kuyper T.W."/>
            <person name="Franco-Molano E.A."/>
            <person name="Baroni T.J."/>
            <person name="Aanen D.K."/>
        </authorList>
    </citation>
    <scope>NUCLEOTIDE SEQUENCE</scope>
    <source>
        <strain evidence="1">D49</strain>
    </source>
</reference>
<organism evidence="1 2">
    <name type="scientific">Sphagnurus paluster</name>
    <dbReference type="NCBI Taxonomy" id="117069"/>
    <lineage>
        <taxon>Eukaryota</taxon>
        <taxon>Fungi</taxon>
        <taxon>Dikarya</taxon>
        <taxon>Basidiomycota</taxon>
        <taxon>Agaricomycotina</taxon>
        <taxon>Agaricomycetes</taxon>
        <taxon>Agaricomycetidae</taxon>
        <taxon>Agaricales</taxon>
        <taxon>Tricholomatineae</taxon>
        <taxon>Lyophyllaceae</taxon>
        <taxon>Sphagnurus</taxon>
    </lineage>
</organism>
<dbReference type="OrthoDB" id="2574879at2759"/>
<dbReference type="Proteomes" id="UP000717328">
    <property type="component" value="Unassembled WGS sequence"/>
</dbReference>
<proteinExistence type="predicted"/>
<evidence type="ECO:0000313" key="2">
    <source>
        <dbReference type="Proteomes" id="UP000717328"/>
    </source>
</evidence>
<name>A0A9P7FV99_9AGAR</name>
<comment type="caution">
    <text evidence="1">The sequence shown here is derived from an EMBL/GenBank/DDBJ whole genome shotgun (WGS) entry which is preliminary data.</text>
</comment>
<evidence type="ECO:0000313" key="1">
    <source>
        <dbReference type="EMBL" id="KAG5637910.1"/>
    </source>
</evidence>
<gene>
    <name evidence="1" type="ORF">H0H81_002671</name>
</gene>
<keyword evidence="2" id="KW-1185">Reference proteome</keyword>